<feature type="region of interest" description="Disordered" evidence="9">
    <location>
        <begin position="294"/>
        <end position="314"/>
    </location>
</feature>
<dbReference type="Proteomes" id="UP000095280">
    <property type="component" value="Unplaced"/>
</dbReference>
<feature type="transmembrane region" description="Helical" evidence="10">
    <location>
        <begin position="89"/>
        <end position="110"/>
    </location>
</feature>
<comment type="similarity">
    <text evidence="2">Belongs to the G-protein coupled receptor 1 family.</text>
</comment>
<evidence type="ECO:0000259" key="11">
    <source>
        <dbReference type="PROSITE" id="PS50262"/>
    </source>
</evidence>
<feature type="transmembrane region" description="Helical" evidence="10">
    <location>
        <begin position="328"/>
        <end position="348"/>
    </location>
</feature>
<keyword evidence="6 10" id="KW-0472">Membrane</keyword>
<evidence type="ECO:0000256" key="9">
    <source>
        <dbReference type="SAM" id="MobiDB-lite"/>
    </source>
</evidence>
<evidence type="ECO:0000256" key="1">
    <source>
        <dbReference type="ARBA" id="ARBA00004141"/>
    </source>
</evidence>
<keyword evidence="3 10" id="KW-0812">Transmembrane</keyword>
<dbReference type="SUPFAM" id="SSF81321">
    <property type="entry name" value="Family A G protein-coupled receptor-like"/>
    <property type="match status" value="1"/>
</dbReference>
<dbReference type="AlphaFoldDB" id="A0A1I8HN64"/>
<feature type="transmembrane region" description="Helical" evidence="10">
    <location>
        <begin position="244"/>
        <end position="269"/>
    </location>
</feature>
<name>A0A1I8HN64_9PLAT</name>
<evidence type="ECO:0000256" key="8">
    <source>
        <dbReference type="ARBA" id="ARBA00023224"/>
    </source>
</evidence>
<dbReference type="PANTHER" id="PTHR45695">
    <property type="entry name" value="LEUCOKININ RECEPTOR-RELATED"/>
    <property type="match status" value="1"/>
</dbReference>
<dbReference type="WBParaSite" id="maker-uti_cns_0006954-snap-gene-0.5-mRNA-1">
    <property type="protein sequence ID" value="maker-uti_cns_0006954-snap-gene-0.5-mRNA-1"/>
    <property type="gene ID" value="maker-uti_cns_0006954-snap-gene-0.5"/>
</dbReference>
<dbReference type="PROSITE" id="PS50262">
    <property type="entry name" value="G_PROTEIN_RECEP_F1_2"/>
    <property type="match status" value="1"/>
</dbReference>
<dbReference type="GO" id="GO:0004983">
    <property type="term" value="F:neuropeptide Y receptor activity"/>
    <property type="evidence" value="ECO:0007669"/>
    <property type="project" value="InterPro"/>
</dbReference>
<evidence type="ECO:0000256" key="7">
    <source>
        <dbReference type="ARBA" id="ARBA00023170"/>
    </source>
</evidence>
<dbReference type="PRINTS" id="PR00237">
    <property type="entry name" value="GPCRRHODOPSN"/>
</dbReference>
<reference evidence="13" key="1">
    <citation type="submission" date="2016-11" db="UniProtKB">
        <authorList>
            <consortium name="WormBaseParasite"/>
        </authorList>
    </citation>
    <scope>IDENTIFICATION</scope>
</reference>
<protein>
    <submittedName>
        <fullName evidence="13">G_PROTEIN_RECEP_F1_2 domain-containing protein</fullName>
    </submittedName>
</protein>
<evidence type="ECO:0000256" key="10">
    <source>
        <dbReference type="SAM" id="Phobius"/>
    </source>
</evidence>
<dbReference type="PRINTS" id="PR01012">
    <property type="entry name" value="NRPEPTIDEYR"/>
</dbReference>
<evidence type="ECO:0000256" key="2">
    <source>
        <dbReference type="ARBA" id="ARBA00010663"/>
    </source>
</evidence>
<dbReference type="InterPro" id="IPR000611">
    <property type="entry name" value="NPY_rcpt"/>
</dbReference>
<dbReference type="PANTHER" id="PTHR45695:SF15">
    <property type="entry name" value="OPSIN RH2"/>
    <property type="match status" value="1"/>
</dbReference>
<evidence type="ECO:0000256" key="4">
    <source>
        <dbReference type="ARBA" id="ARBA00022989"/>
    </source>
</evidence>
<keyword evidence="8" id="KW-0807">Transducer</keyword>
<accession>A0A1I8HN64</accession>
<dbReference type="InterPro" id="IPR017452">
    <property type="entry name" value="GPCR_Rhodpsn_7TM"/>
</dbReference>
<feature type="transmembrane region" description="Helical" evidence="10">
    <location>
        <begin position="135"/>
        <end position="159"/>
    </location>
</feature>
<evidence type="ECO:0000313" key="12">
    <source>
        <dbReference type="Proteomes" id="UP000095280"/>
    </source>
</evidence>
<comment type="subcellular location">
    <subcellularLocation>
        <location evidence="1">Membrane</location>
        <topology evidence="1">Multi-pass membrane protein</topology>
    </subcellularLocation>
</comment>
<evidence type="ECO:0000256" key="3">
    <source>
        <dbReference type="ARBA" id="ARBA00022692"/>
    </source>
</evidence>
<keyword evidence="12" id="KW-1185">Reference proteome</keyword>
<keyword evidence="4 10" id="KW-1133">Transmembrane helix</keyword>
<dbReference type="InterPro" id="IPR000276">
    <property type="entry name" value="GPCR_Rhodpsn"/>
</dbReference>
<organism evidence="12 13">
    <name type="scientific">Macrostomum lignano</name>
    <dbReference type="NCBI Taxonomy" id="282301"/>
    <lineage>
        <taxon>Eukaryota</taxon>
        <taxon>Metazoa</taxon>
        <taxon>Spiralia</taxon>
        <taxon>Lophotrochozoa</taxon>
        <taxon>Platyhelminthes</taxon>
        <taxon>Rhabditophora</taxon>
        <taxon>Macrostomorpha</taxon>
        <taxon>Macrostomida</taxon>
        <taxon>Macrostomidae</taxon>
        <taxon>Macrostomum</taxon>
    </lineage>
</organism>
<evidence type="ECO:0000313" key="13">
    <source>
        <dbReference type="WBParaSite" id="maker-uti_cns_0006954-snap-gene-0.5-mRNA-1"/>
    </source>
</evidence>
<proteinExistence type="inferred from homology"/>
<feature type="transmembrane region" description="Helical" evidence="10">
    <location>
        <begin position="166"/>
        <end position="184"/>
    </location>
</feature>
<feature type="compositionally biased region" description="Low complexity" evidence="9">
    <location>
        <begin position="294"/>
        <end position="304"/>
    </location>
</feature>
<keyword evidence="7" id="KW-0675">Receptor</keyword>
<dbReference type="GO" id="GO:0005886">
    <property type="term" value="C:plasma membrane"/>
    <property type="evidence" value="ECO:0007669"/>
    <property type="project" value="TreeGrafter"/>
</dbReference>
<feature type="domain" description="G-protein coupled receptors family 1 profile" evidence="11">
    <location>
        <begin position="68"/>
        <end position="350"/>
    </location>
</feature>
<evidence type="ECO:0000256" key="5">
    <source>
        <dbReference type="ARBA" id="ARBA00023040"/>
    </source>
</evidence>
<sequence length="350" mass="38517">PSQMGNLLSPRQVVNITGRDCVNSDYLNDYCMTDAEYIAEIRYELRPTVFEVCILLMYLAVFVVGLVGNALVVAAVLRTSQMRSATNLFLLNLALADFLVILLCLVPTVIEDIMETWVFGDLACRVLKYLQPVSVAVSVLTLTFNSVERLLAICLPMWVKATKKRIVSLILLIWTVAMATKVHYPLKMRAVHYSGLPQGEVLLTQCKSSWEVNMTAIAIAAAASASNSTQTDSFPMSPTQSFDMIGNIVDSVVFFILPFAWMLIAYAVICRRLWHAVVPGESLRRSASDRRSVSGSVVNSTASAGAGGGGASNRRKLDATLKQRRRTALMLIAIVVIFFVCYLPVHVLRA</sequence>
<dbReference type="Pfam" id="PF00001">
    <property type="entry name" value="7tm_1"/>
    <property type="match status" value="1"/>
</dbReference>
<dbReference type="Gene3D" id="1.20.1070.10">
    <property type="entry name" value="Rhodopsin 7-helix transmembrane proteins"/>
    <property type="match status" value="1"/>
</dbReference>
<keyword evidence="5" id="KW-0297">G-protein coupled receptor</keyword>
<feature type="transmembrane region" description="Helical" evidence="10">
    <location>
        <begin position="55"/>
        <end position="77"/>
    </location>
</feature>
<evidence type="ECO:0000256" key="6">
    <source>
        <dbReference type="ARBA" id="ARBA00023136"/>
    </source>
</evidence>